<feature type="domain" description="Double zinc ribbon" evidence="3">
    <location>
        <begin position="9"/>
        <end position="68"/>
    </location>
</feature>
<dbReference type="Pfam" id="PF00156">
    <property type="entry name" value="Pribosyltran"/>
    <property type="match status" value="1"/>
</dbReference>
<name>A0A238J784_9RHOB</name>
<evidence type="ECO:0000259" key="2">
    <source>
        <dbReference type="Pfam" id="PF00156"/>
    </source>
</evidence>
<evidence type="ECO:0000313" key="5">
    <source>
        <dbReference type="Proteomes" id="UP000225972"/>
    </source>
</evidence>
<dbReference type="Proteomes" id="UP000225972">
    <property type="component" value="Unassembled WGS sequence"/>
</dbReference>
<dbReference type="PANTHER" id="PTHR47505">
    <property type="entry name" value="DNA UTILIZATION PROTEIN YHGH"/>
    <property type="match status" value="1"/>
</dbReference>
<dbReference type="EMBL" id="FXXP01000001">
    <property type="protein sequence ID" value="SMX26203.1"/>
    <property type="molecule type" value="Genomic_DNA"/>
</dbReference>
<reference evidence="5" key="1">
    <citation type="submission" date="2017-05" db="EMBL/GenBank/DDBJ databases">
        <authorList>
            <person name="Rodrigo-Torres L."/>
            <person name="Arahal R. D."/>
            <person name="Lucena T."/>
        </authorList>
    </citation>
    <scope>NUCLEOTIDE SEQUENCE [LARGE SCALE GENOMIC DNA]</scope>
    <source>
        <strain evidence="5">CECT 8649</strain>
    </source>
</reference>
<dbReference type="Gene3D" id="3.40.50.2020">
    <property type="match status" value="1"/>
</dbReference>
<dbReference type="InterPro" id="IPR044005">
    <property type="entry name" value="DZR_2"/>
</dbReference>
<feature type="domain" description="Phosphoribosyltransferase" evidence="2">
    <location>
        <begin position="142"/>
        <end position="225"/>
    </location>
</feature>
<dbReference type="CDD" id="cd06223">
    <property type="entry name" value="PRTases_typeI"/>
    <property type="match status" value="1"/>
</dbReference>
<evidence type="ECO:0000313" key="4">
    <source>
        <dbReference type="EMBL" id="SMX26203.1"/>
    </source>
</evidence>
<dbReference type="SUPFAM" id="SSF53271">
    <property type="entry name" value="PRTase-like"/>
    <property type="match status" value="1"/>
</dbReference>
<protein>
    <submittedName>
        <fullName evidence="4">DNA utilization protein GntX</fullName>
    </submittedName>
</protein>
<dbReference type="AlphaFoldDB" id="A0A238J784"/>
<organism evidence="4 5">
    <name type="scientific">Pelagimonas phthalicica</name>
    <dbReference type="NCBI Taxonomy" id="1037362"/>
    <lineage>
        <taxon>Bacteria</taxon>
        <taxon>Pseudomonadati</taxon>
        <taxon>Pseudomonadota</taxon>
        <taxon>Alphaproteobacteria</taxon>
        <taxon>Rhodobacterales</taxon>
        <taxon>Roseobacteraceae</taxon>
        <taxon>Pelagimonas</taxon>
    </lineage>
</organism>
<dbReference type="InterPro" id="IPR029057">
    <property type="entry name" value="PRTase-like"/>
</dbReference>
<dbReference type="InterPro" id="IPR000836">
    <property type="entry name" value="PRTase_dom"/>
</dbReference>
<dbReference type="InterPro" id="IPR051910">
    <property type="entry name" value="ComF/GntX_DNA_util-trans"/>
</dbReference>
<sequence length="242" mass="26700">MWAQGMQTLVQMIYPPRCLSCGGLVETDFGICSACWPKTPFISGLSCDLCGTPLPGQSDRAEICDECLKTERPWTKGRAALEYKDQGRRLVLGLKHGDRQDIAKPAAKWMARVTRDLVQEDLIIVPIPLHLHRHLARRYNQSALLAEALAEELDLDWCPDALQRPKPTPSLDGKSREERFETVTGRITVSPDREELLKNRPVLIVDDVMTSGATLAAAAEACLAIGSGQVFVSILARVAKDP</sequence>
<accession>A0A238J784</accession>
<comment type="similarity">
    <text evidence="1">Belongs to the ComF/GntX family.</text>
</comment>
<gene>
    <name evidence="4" type="ORF">TRP8649_00276</name>
</gene>
<keyword evidence="5" id="KW-1185">Reference proteome</keyword>
<evidence type="ECO:0000256" key="1">
    <source>
        <dbReference type="ARBA" id="ARBA00008007"/>
    </source>
</evidence>
<evidence type="ECO:0000259" key="3">
    <source>
        <dbReference type="Pfam" id="PF18912"/>
    </source>
</evidence>
<dbReference type="Pfam" id="PF18912">
    <property type="entry name" value="DZR_2"/>
    <property type="match status" value="1"/>
</dbReference>
<dbReference type="PANTHER" id="PTHR47505:SF1">
    <property type="entry name" value="DNA UTILIZATION PROTEIN YHGH"/>
    <property type="match status" value="1"/>
</dbReference>
<proteinExistence type="inferred from homology"/>